<organism evidence="2 3">
    <name type="scientific">Pseudoduganella armeniaca</name>
    <dbReference type="NCBI Taxonomy" id="2072590"/>
    <lineage>
        <taxon>Bacteria</taxon>
        <taxon>Pseudomonadati</taxon>
        <taxon>Pseudomonadota</taxon>
        <taxon>Betaproteobacteria</taxon>
        <taxon>Burkholderiales</taxon>
        <taxon>Oxalobacteraceae</taxon>
        <taxon>Telluria group</taxon>
        <taxon>Pseudoduganella</taxon>
    </lineage>
</organism>
<protein>
    <recommendedName>
        <fullName evidence="4">Secreted protein</fullName>
    </recommendedName>
</protein>
<evidence type="ECO:0000313" key="3">
    <source>
        <dbReference type="Proteomes" id="UP000240505"/>
    </source>
</evidence>
<keyword evidence="1" id="KW-0732">Signal</keyword>
<gene>
    <name evidence="2" type="ORF">C9I28_17580</name>
</gene>
<keyword evidence="3" id="KW-1185">Reference proteome</keyword>
<feature type="signal peptide" evidence="1">
    <location>
        <begin position="1"/>
        <end position="29"/>
    </location>
</feature>
<evidence type="ECO:0008006" key="4">
    <source>
        <dbReference type="Google" id="ProtNLM"/>
    </source>
</evidence>
<dbReference type="EMBL" id="CP028324">
    <property type="protein sequence ID" value="AVR97249.1"/>
    <property type="molecule type" value="Genomic_DNA"/>
</dbReference>
<dbReference type="KEGG" id="masz:C9I28_17580"/>
<name>A0A2R4CCB2_9BURK</name>
<sequence length="78" mass="8160">MAARYLSSTSWRTVAALAACSACGSTAPAHEAAAIISMNIHFLNICVLFLSEPDSAGKPPARCDIAAQQVSKAYSFVQ</sequence>
<dbReference type="AlphaFoldDB" id="A0A2R4CCB2"/>
<evidence type="ECO:0000256" key="1">
    <source>
        <dbReference type="SAM" id="SignalP"/>
    </source>
</evidence>
<proteinExistence type="predicted"/>
<dbReference type="Proteomes" id="UP000240505">
    <property type="component" value="Chromosome"/>
</dbReference>
<feature type="chain" id="PRO_5015313590" description="Secreted protein" evidence="1">
    <location>
        <begin position="30"/>
        <end position="78"/>
    </location>
</feature>
<evidence type="ECO:0000313" key="2">
    <source>
        <dbReference type="EMBL" id="AVR97249.1"/>
    </source>
</evidence>
<accession>A0A2R4CCB2</accession>
<reference evidence="2 3" key="1">
    <citation type="submission" date="2018-03" db="EMBL/GenBank/DDBJ databases">
        <title>Massilia armeniaca sp. nov., isolated from desert soil.</title>
        <authorList>
            <person name="Huang H."/>
            <person name="Ren M."/>
        </authorList>
    </citation>
    <scope>NUCLEOTIDE SEQUENCE [LARGE SCALE GENOMIC DNA]</scope>
    <source>
        <strain evidence="2 3">ZMN-3</strain>
    </source>
</reference>